<dbReference type="GO" id="GO:0016787">
    <property type="term" value="F:hydrolase activity"/>
    <property type="evidence" value="ECO:0007669"/>
    <property type="project" value="UniProtKB-KW"/>
</dbReference>
<keyword evidence="2" id="KW-0378">Hydrolase</keyword>
<feature type="domain" description="AB hydrolase-1" evidence="1">
    <location>
        <begin position="69"/>
        <end position="306"/>
    </location>
</feature>
<reference evidence="2 3" key="1">
    <citation type="submission" date="2019-10" db="EMBL/GenBank/DDBJ databases">
        <title>Whole-genome sequence of the purple nonsulfur photosynthetic bacterium Rhodocyclus tenuis.</title>
        <authorList>
            <person name="Kyndt J.A."/>
            <person name="Meyer T.E."/>
        </authorList>
    </citation>
    <scope>NUCLEOTIDE SEQUENCE [LARGE SCALE GENOMIC DNA]</scope>
    <source>
        <strain evidence="2 3">DSM 110</strain>
    </source>
</reference>
<dbReference type="AlphaFoldDB" id="A0A6L5JYF6"/>
<dbReference type="Pfam" id="PF12697">
    <property type="entry name" value="Abhydrolase_6"/>
    <property type="match status" value="1"/>
</dbReference>
<dbReference type="InterPro" id="IPR029058">
    <property type="entry name" value="AB_hydrolase_fold"/>
</dbReference>
<dbReference type="PANTHER" id="PTHR43689">
    <property type="entry name" value="HYDROLASE"/>
    <property type="match status" value="1"/>
</dbReference>
<organism evidence="2 3">
    <name type="scientific">Rhodocyclus tenuis</name>
    <name type="common">Rhodospirillum tenue</name>
    <dbReference type="NCBI Taxonomy" id="1066"/>
    <lineage>
        <taxon>Bacteria</taxon>
        <taxon>Pseudomonadati</taxon>
        <taxon>Pseudomonadota</taxon>
        <taxon>Betaproteobacteria</taxon>
        <taxon>Rhodocyclales</taxon>
        <taxon>Rhodocyclaceae</taxon>
        <taxon>Rhodocyclus</taxon>
    </lineage>
</organism>
<dbReference type="PRINTS" id="PR00111">
    <property type="entry name" value="ABHYDROLASE"/>
</dbReference>
<dbReference type="Proteomes" id="UP000480275">
    <property type="component" value="Unassembled WGS sequence"/>
</dbReference>
<evidence type="ECO:0000313" key="3">
    <source>
        <dbReference type="Proteomes" id="UP000480275"/>
    </source>
</evidence>
<evidence type="ECO:0000313" key="2">
    <source>
        <dbReference type="EMBL" id="MQY52365.1"/>
    </source>
</evidence>
<dbReference type="EMBL" id="WIXJ01000009">
    <property type="protein sequence ID" value="MQY52365.1"/>
    <property type="molecule type" value="Genomic_DNA"/>
</dbReference>
<comment type="caution">
    <text evidence="2">The sequence shown here is derived from an EMBL/GenBank/DDBJ whole genome shotgun (WGS) entry which is preliminary data.</text>
</comment>
<protein>
    <submittedName>
        <fullName evidence="2">Alpha/beta fold hydrolase</fullName>
    </submittedName>
</protein>
<accession>A0A6L5JYF6</accession>
<dbReference type="OrthoDB" id="9802676at2"/>
<gene>
    <name evidence="2" type="ORF">GHK24_11335</name>
</gene>
<dbReference type="SUPFAM" id="SSF53474">
    <property type="entry name" value="alpha/beta-Hydrolases"/>
    <property type="match status" value="1"/>
</dbReference>
<proteinExistence type="predicted"/>
<sequence length="320" mass="34740">MLKIAYLFASLITLLLIGAAATFLWLRAPDVPREPILAKYSGADDHFLDLPGEIRLHYRDQGKPDAPALILLHGYGDSYATWEGWAARLAGRYRVLSLDLPGHGLSDAPADFTLDAVRCAELVAAFADALHLERFAVAGNSMGGGVAWRVALANPQRVSALILAAAAGWPPQGERAKPSLAFRILQHPLGREVLMRIDNRPLIAQGLRAQVHDAALITDAVIDRWAEYQLLPGHRRILMSAVLPSLQQASAERLVAIRVPTLILHGADDPLIPAADSQRFHAAIAASELIIYPDVGHLPQREIPERSAGDVADFLARHAI</sequence>
<dbReference type="InterPro" id="IPR000073">
    <property type="entry name" value="AB_hydrolase_1"/>
</dbReference>
<name>A0A6L5JYF6_RHOTE</name>
<dbReference type="PANTHER" id="PTHR43689:SF8">
    <property type="entry name" value="ALPHA_BETA-HYDROLASES SUPERFAMILY PROTEIN"/>
    <property type="match status" value="1"/>
</dbReference>
<dbReference type="Gene3D" id="3.40.50.1820">
    <property type="entry name" value="alpha/beta hydrolase"/>
    <property type="match status" value="1"/>
</dbReference>
<evidence type="ECO:0000259" key="1">
    <source>
        <dbReference type="Pfam" id="PF12697"/>
    </source>
</evidence>